<keyword evidence="4" id="KW-1185">Reference proteome</keyword>
<protein>
    <submittedName>
        <fullName evidence="3">Uncharacterized protein</fullName>
    </submittedName>
</protein>
<feature type="transmembrane region" description="Helical" evidence="2">
    <location>
        <begin position="651"/>
        <end position="672"/>
    </location>
</feature>
<evidence type="ECO:0000313" key="4">
    <source>
        <dbReference type="Proteomes" id="UP001153954"/>
    </source>
</evidence>
<gene>
    <name evidence="3" type="ORF">EEDITHA_LOCUS4021</name>
</gene>
<proteinExistence type="predicted"/>
<evidence type="ECO:0000313" key="3">
    <source>
        <dbReference type="EMBL" id="CAH2087801.1"/>
    </source>
</evidence>
<feature type="transmembrane region" description="Helical" evidence="2">
    <location>
        <begin position="114"/>
        <end position="135"/>
    </location>
</feature>
<dbReference type="Proteomes" id="UP001153954">
    <property type="component" value="Unassembled WGS sequence"/>
</dbReference>
<feature type="transmembrane region" description="Helical" evidence="2">
    <location>
        <begin position="221"/>
        <end position="240"/>
    </location>
</feature>
<evidence type="ECO:0000256" key="1">
    <source>
        <dbReference type="SAM" id="MobiDB-lite"/>
    </source>
</evidence>
<feature type="transmembrane region" description="Helical" evidence="2">
    <location>
        <begin position="357"/>
        <end position="378"/>
    </location>
</feature>
<feature type="region of interest" description="Disordered" evidence="1">
    <location>
        <begin position="1"/>
        <end position="25"/>
    </location>
</feature>
<feature type="transmembrane region" description="Helical" evidence="2">
    <location>
        <begin position="548"/>
        <end position="567"/>
    </location>
</feature>
<dbReference type="AlphaFoldDB" id="A0AAU9TPW3"/>
<keyword evidence="2" id="KW-0812">Transmembrane</keyword>
<reference evidence="3" key="1">
    <citation type="submission" date="2022-03" db="EMBL/GenBank/DDBJ databases">
        <authorList>
            <person name="Tunstrom K."/>
        </authorList>
    </citation>
    <scope>NUCLEOTIDE SEQUENCE</scope>
</reference>
<evidence type="ECO:0000256" key="2">
    <source>
        <dbReference type="SAM" id="Phobius"/>
    </source>
</evidence>
<sequence length="729" mass="78768">MTARTRRASSGGSGGWWMRADAPSGGRSTRTYYILSLSHSLTWAAAGGCAPTRPPAAAARARIIYSHSLTLSLGVGGVPRGELVDDGAHAARVERRQRRLVDARRRALRRPQHAHVLYTLTLSLSHLGLAAFLAASSSMTARTRRASSGGSGGWWMRADAPSGGRSTRTYYTTLTLSLGVGGVPRGELVDDGAHAARVERRQRRLVDARRRALRRPQHAHVLYTLTLSLSHLGLAAFLAASSSMTARTRRASSGGSGGWWMRADAPSGGRSTRTYYILSLSHSLTWAAAGGCAPTRPPAAAARARIIYSHSLTLSLGVGGVPRGELVDDGAHAARVERRQRRLVDARRRALRRPQHAHVLYTLTLSLSHLGLAAFLAASSSMTARTRRASSGGSGGWWMRADAPSGGRSTRTYYILSLSHSLTWAAAGGCAPTRPPAAAARARIIYSHSLTLSLGVGGVPRGELVDDGAHAARVERRQRRLVDARRRALRRPQHAHVLYTLTLSLGVGGVPRGELVDDGAHAARVERRQRRLVDARRRALRRPQHAHVLYTLTLSLSHLGLAAFLAASSSMTARTRRASSGGSGGWWMRADAPSGGRSTRTYYHTLTLSLGVGGVPRGELVDDGAHAARVERRQRRLVDARRRALRRPQHAHVLYTLTLSLSHLGLAAFLAASSSMTARTRRASSGGSGGWWMRADAPSGGRSTRTYYILSLSHSLTWGWRRSSRRARR</sequence>
<keyword evidence="2" id="KW-1133">Transmembrane helix</keyword>
<organism evidence="3 4">
    <name type="scientific">Euphydryas editha</name>
    <name type="common">Edith's checkerspot</name>
    <dbReference type="NCBI Taxonomy" id="104508"/>
    <lineage>
        <taxon>Eukaryota</taxon>
        <taxon>Metazoa</taxon>
        <taxon>Ecdysozoa</taxon>
        <taxon>Arthropoda</taxon>
        <taxon>Hexapoda</taxon>
        <taxon>Insecta</taxon>
        <taxon>Pterygota</taxon>
        <taxon>Neoptera</taxon>
        <taxon>Endopterygota</taxon>
        <taxon>Lepidoptera</taxon>
        <taxon>Glossata</taxon>
        <taxon>Ditrysia</taxon>
        <taxon>Papilionoidea</taxon>
        <taxon>Nymphalidae</taxon>
        <taxon>Nymphalinae</taxon>
        <taxon>Euphydryas</taxon>
    </lineage>
</organism>
<accession>A0AAU9TPW3</accession>
<dbReference type="EMBL" id="CAKOGL010000007">
    <property type="protein sequence ID" value="CAH2087801.1"/>
    <property type="molecule type" value="Genomic_DNA"/>
</dbReference>
<comment type="caution">
    <text evidence="3">The sequence shown here is derived from an EMBL/GenBank/DDBJ whole genome shotgun (WGS) entry which is preliminary data.</text>
</comment>
<keyword evidence="2" id="KW-0472">Membrane</keyword>
<name>A0AAU9TPW3_EUPED</name>